<protein>
    <submittedName>
        <fullName evidence="2">Secreted protein</fullName>
    </submittedName>
</protein>
<evidence type="ECO:0000313" key="2">
    <source>
        <dbReference type="WBParaSite" id="GPLIN_001612600"/>
    </source>
</evidence>
<dbReference type="Proteomes" id="UP000050741">
    <property type="component" value="Unassembled WGS sequence"/>
</dbReference>
<name>A0A183CTB8_GLOPA</name>
<reference evidence="1" key="1">
    <citation type="submission" date="2014-05" db="EMBL/GenBank/DDBJ databases">
        <title>The genome and life-stage specific transcriptomes of Globodera pallida elucidate key aspects of plant parasitism by a cyst nematode.</title>
        <authorList>
            <person name="Cotton J.A."/>
            <person name="Lilley C.J."/>
            <person name="Jones L.M."/>
            <person name="Kikuchi T."/>
            <person name="Reid A.J."/>
            <person name="Thorpe P."/>
            <person name="Tsai I.J."/>
            <person name="Beasley H."/>
            <person name="Blok V."/>
            <person name="Cock P.J.A."/>
            <person name="Van den Akker S.E."/>
            <person name="Holroyd N."/>
            <person name="Hunt M."/>
            <person name="Mantelin S."/>
            <person name="Naghra H."/>
            <person name="Pain A."/>
            <person name="Palomares-Rius J.E."/>
            <person name="Zarowiecki M."/>
            <person name="Berriman M."/>
            <person name="Jones J.T."/>
            <person name="Urwin P.E."/>
        </authorList>
    </citation>
    <scope>NUCLEOTIDE SEQUENCE [LARGE SCALE GENOMIC DNA]</scope>
    <source>
        <strain evidence="1">Lindley</strain>
    </source>
</reference>
<organism evidence="1 2">
    <name type="scientific">Globodera pallida</name>
    <name type="common">Potato cyst nematode worm</name>
    <name type="synonym">Heterodera pallida</name>
    <dbReference type="NCBI Taxonomy" id="36090"/>
    <lineage>
        <taxon>Eukaryota</taxon>
        <taxon>Metazoa</taxon>
        <taxon>Ecdysozoa</taxon>
        <taxon>Nematoda</taxon>
        <taxon>Chromadorea</taxon>
        <taxon>Rhabditida</taxon>
        <taxon>Tylenchina</taxon>
        <taxon>Tylenchomorpha</taxon>
        <taxon>Tylenchoidea</taxon>
        <taxon>Heteroderidae</taxon>
        <taxon>Heteroderinae</taxon>
        <taxon>Globodera</taxon>
    </lineage>
</organism>
<sequence length="93" mass="10581">MFRRAPQPIGLTLKVGHMACIQSFLKWMLFNFLSQRHKGKTTASSIVYSPMDDVTVCKFEFERNIVSQLPTARPLAQFSCSPGHRILNPRNVS</sequence>
<accession>A0A183CTB8</accession>
<evidence type="ECO:0000313" key="1">
    <source>
        <dbReference type="Proteomes" id="UP000050741"/>
    </source>
</evidence>
<dbReference type="WBParaSite" id="GPLIN_001612600">
    <property type="protein sequence ID" value="GPLIN_001612600"/>
    <property type="gene ID" value="GPLIN_001612600"/>
</dbReference>
<proteinExistence type="predicted"/>
<dbReference type="AlphaFoldDB" id="A0A183CTB8"/>
<reference evidence="2" key="2">
    <citation type="submission" date="2016-06" db="UniProtKB">
        <authorList>
            <consortium name="WormBaseParasite"/>
        </authorList>
    </citation>
    <scope>IDENTIFICATION</scope>
</reference>
<keyword evidence="1" id="KW-1185">Reference proteome</keyword>